<feature type="domain" description="Cytochrome c" evidence="6">
    <location>
        <begin position="113"/>
        <end position="215"/>
    </location>
</feature>
<dbReference type="GO" id="GO:0009055">
    <property type="term" value="F:electron transfer activity"/>
    <property type="evidence" value="ECO:0007669"/>
    <property type="project" value="InterPro"/>
</dbReference>
<gene>
    <name evidence="7" type="ORF">SV7mr_04590</name>
</gene>
<keyword evidence="3 4" id="KW-0408">Iron</keyword>
<evidence type="ECO:0000313" key="8">
    <source>
        <dbReference type="Proteomes" id="UP000315003"/>
    </source>
</evidence>
<name>A0A517SPC6_9BACT</name>
<evidence type="ECO:0000313" key="7">
    <source>
        <dbReference type="EMBL" id="QDT57971.1"/>
    </source>
</evidence>
<feature type="domain" description="Cytochrome c" evidence="6">
    <location>
        <begin position="352"/>
        <end position="479"/>
    </location>
</feature>
<evidence type="ECO:0000256" key="5">
    <source>
        <dbReference type="SAM" id="MobiDB-lite"/>
    </source>
</evidence>
<keyword evidence="1 4" id="KW-0349">Heme</keyword>
<dbReference type="AlphaFoldDB" id="A0A517SPC6"/>
<dbReference type="SUPFAM" id="SSF46626">
    <property type="entry name" value="Cytochrome c"/>
    <property type="match status" value="2"/>
</dbReference>
<keyword evidence="2 4" id="KW-0479">Metal-binding</keyword>
<accession>A0A517SPC6</accession>
<keyword evidence="8" id="KW-1185">Reference proteome</keyword>
<dbReference type="Pfam" id="PF13442">
    <property type="entry name" value="Cytochrome_CBB3"/>
    <property type="match status" value="1"/>
</dbReference>
<sequence>MRQSNLPLLALLAASFVFLGGCRREYPEPEFAYAPNVVQVMKYEITDELSEPQSEQALSDTAYIVEKYFGTAADPKLPNFDPSKSTDPEEKLALTDLNDLFGALTDVVSLERMKPAIGKDGLYQQLCAKCHGTTGDGRGELAAISSPYPRDYRLGVFKFKDTTRNAKPSREDLASLIRDGIPGTPMTSIKALSNGIVDVTDEDIQALVDYVIYLSMRGQFERDIVALGVLDGILASDYRLYYPELDPNHEGQSVPEKSASEVAPETETVADAEGEQEVSEDEELEIPEPTLEDFQIADAGAQDIVAGIADDWLSAADMAAAVPAPPEGIPVADSHAEFVALSKGDQAEALAKSVARGHELFLSNITGCNKCHGPTGKGDGGNKDYDDWTKDWTMKVGIDPQKHQEKLVPLMARGALPPRFAMPRDFTVGVFRGGEKASDLYRRITQGIPGSPMPSATFVPGKYEQQDVWHLINFIRSLKKVEEVETAPGDDTVAQSE</sequence>
<dbReference type="RefSeq" id="WP_145268801.1">
    <property type="nucleotide sequence ID" value="NZ_CP036272.1"/>
</dbReference>
<dbReference type="PROSITE" id="PS51007">
    <property type="entry name" value="CYTC"/>
    <property type="match status" value="2"/>
</dbReference>
<dbReference type="EMBL" id="CP036272">
    <property type="protein sequence ID" value="QDT57971.1"/>
    <property type="molecule type" value="Genomic_DNA"/>
</dbReference>
<dbReference type="Proteomes" id="UP000315003">
    <property type="component" value="Chromosome"/>
</dbReference>
<dbReference type="OrthoDB" id="9808312at2"/>
<dbReference type="GO" id="GO:0046872">
    <property type="term" value="F:metal ion binding"/>
    <property type="evidence" value="ECO:0007669"/>
    <property type="project" value="UniProtKB-KW"/>
</dbReference>
<dbReference type="InterPro" id="IPR036909">
    <property type="entry name" value="Cyt_c-like_dom_sf"/>
</dbReference>
<dbReference type="Gene3D" id="1.10.760.10">
    <property type="entry name" value="Cytochrome c-like domain"/>
    <property type="match status" value="2"/>
</dbReference>
<dbReference type="PROSITE" id="PS51257">
    <property type="entry name" value="PROKAR_LIPOPROTEIN"/>
    <property type="match status" value="1"/>
</dbReference>
<organism evidence="7 8">
    <name type="scientific">Stieleria bergensis</name>
    <dbReference type="NCBI Taxonomy" id="2528025"/>
    <lineage>
        <taxon>Bacteria</taxon>
        <taxon>Pseudomonadati</taxon>
        <taxon>Planctomycetota</taxon>
        <taxon>Planctomycetia</taxon>
        <taxon>Pirellulales</taxon>
        <taxon>Pirellulaceae</taxon>
        <taxon>Stieleria</taxon>
    </lineage>
</organism>
<feature type="region of interest" description="Disordered" evidence="5">
    <location>
        <begin position="246"/>
        <end position="283"/>
    </location>
</feature>
<dbReference type="GO" id="GO:0020037">
    <property type="term" value="F:heme binding"/>
    <property type="evidence" value="ECO:0007669"/>
    <property type="project" value="InterPro"/>
</dbReference>
<feature type="compositionally biased region" description="Acidic residues" evidence="5">
    <location>
        <begin position="268"/>
        <end position="283"/>
    </location>
</feature>
<reference evidence="7 8" key="1">
    <citation type="submission" date="2019-02" db="EMBL/GenBank/DDBJ databases">
        <title>Deep-cultivation of Planctomycetes and their phenomic and genomic characterization uncovers novel biology.</title>
        <authorList>
            <person name="Wiegand S."/>
            <person name="Jogler M."/>
            <person name="Boedeker C."/>
            <person name="Pinto D."/>
            <person name="Vollmers J."/>
            <person name="Rivas-Marin E."/>
            <person name="Kohn T."/>
            <person name="Peeters S.H."/>
            <person name="Heuer A."/>
            <person name="Rast P."/>
            <person name="Oberbeckmann S."/>
            <person name="Bunk B."/>
            <person name="Jeske O."/>
            <person name="Meyerdierks A."/>
            <person name="Storesund J.E."/>
            <person name="Kallscheuer N."/>
            <person name="Luecker S."/>
            <person name="Lage O.M."/>
            <person name="Pohl T."/>
            <person name="Merkel B.J."/>
            <person name="Hornburger P."/>
            <person name="Mueller R.-W."/>
            <person name="Bruemmer F."/>
            <person name="Labrenz M."/>
            <person name="Spormann A.M."/>
            <person name="Op den Camp H."/>
            <person name="Overmann J."/>
            <person name="Amann R."/>
            <person name="Jetten M.S.M."/>
            <person name="Mascher T."/>
            <person name="Medema M.H."/>
            <person name="Devos D.P."/>
            <person name="Kaster A.-K."/>
            <person name="Ovreas L."/>
            <person name="Rohde M."/>
            <person name="Galperin M.Y."/>
            <person name="Jogler C."/>
        </authorList>
    </citation>
    <scope>NUCLEOTIDE SEQUENCE [LARGE SCALE GENOMIC DNA]</scope>
    <source>
        <strain evidence="7 8">SV_7m_r</strain>
    </source>
</reference>
<proteinExistence type="predicted"/>
<dbReference type="InterPro" id="IPR009056">
    <property type="entry name" value="Cyt_c-like_dom"/>
</dbReference>
<evidence type="ECO:0000256" key="4">
    <source>
        <dbReference type="PROSITE-ProRule" id="PRU00433"/>
    </source>
</evidence>
<evidence type="ECO:0000256" key="1">
    <source>
        <dbReference type="ARBA" id="ARBA00022617"/>
    </source>
</evidence>
<evidence type="ECO:0000256" key="2">
    <source>
        <dbReference type="ARBA" id="ARBA00022723"/>
    </source>
</evidence>
<evidence type="ECO:0000256" key="3">
    <source>
        <dbReference type="ARBA" id="ARBA00023004"/>
    </source>
</evidence>
<protein>
    <submittedName>
        <fullName evidence="7">Cytochrome c</fullName>
    </submittedName>
</protein>
<evidence type="ECO:0000259" key="6">
    <source>
        <dbReference type="PROSITE" id="PS51007"/>
    </source>
</evidence>
<dbReference type="Pfam" id="PF00034">
    <property type="entry name" value="Cytochrom_C"/>
    <property type="match status" value="1"/>
</dbReference>